<gene>
    <name evidence="3" type="ORF">Vbra_11043</name>
</gene>
<organism evidence="3 4">
    <name type="scientific">Vitrella brassicaformis (strain CCMP3155)</name>
    <dbReference type="NCBI Taxonomy" id="1169540"/>
    <lineage>
        <taxon>Eukaryota</taxon>
        <taxon>Sar</taxon>
        <taxon>Alveolata</taxon>
        <taxon>Colpodellida</taxon>
        <taxon>Vitrellaceae</taxon>
        <taxon>Vitrella</taxon>
    </lineage>
</organism>
<dbReference type="EMBL" id="CDMY01000098">
    <property type="protein sequence ID" value="CEL92659.1"/>
    <property type="molecule type" value="Genomic_DNA"/>
</dbReference>
<evidence type="ECO:0000256" key="2">
    <source>
        <dbReference type="SAM" id="SignalP"/>
    </source>
</evidence>
<dbReference type="VEuPathDB" id="CryptoDB:Vbra_11043"/>
<reference evidence="3 4" key="1">
    <citation type="submission" date="2014-11" db="EMBL/GenBank/DDBJ databases">
        <authorList>
            <person name="Zhu J."/>
            <person name="Qi W."/>
            <person name="Song R."/>
        </authorList>
    </citation>
    <scope>NUCLEOTIDE SEQUENCE [LARGE SCALE GENOMIC DNA]</scope>
</reference>
<protein>
    <submittedName>
        <fullName evidence="3">Uncharacterized protein</fullName>
    </submittedName>
</protein>
<proteinExistence type="predicted"/>
<keyword evidence="2" id="KW-0732">Signal</keyword>
<feature type="signal peptide" evidence="2">
    <location>
        <begin position="1"/>
        <end position="18"/>
    </location>
</feature>
<feature type="region of interest" description="Disordered" evidence="1">
    <location>
        <begin position="149"/>
        <end position="205"/>
    </location>
</feature>
<dbReference type="Proteomes" id="UP000041254">
    <property type="component" value="Unassembled WGS sequence"/>
</dbReference>
<keyword evidence="4" id="KW-1185">Reference proteome</keyword>
<evidence type="ECO:0000313" key="4">
    <source>
        <dbReference type="Proteomes" id="UP000041254"/>
    </source>
</evidence>
<dbReference type="InParanoid" id="A0A0G4EBJ6"/>
<feature type="compositionally biased region" description="Basic and acidic residues" evidence="1">
    <location>
        <begin position="196"/>
        <end position="205"/>
    </location>
</feature>
<accession>A0A0G4EBJ6</accession>
<evidence type="ECO:0000313" key="3">
    <source>
        <dbReference type="EMBL" id="CEL92659.1"/>
    </source>
</evidence>
<name>A0A0G4EBJ6_VITBC</name>
<dbReference type="AlphaFoldDB" id="A0A0G4EBJ6"/>
<sequence>MSLCLLLLLPLLCGGTPAGILTTTSSFDLFATAADAEVQGGPAAASMPPFLHQCIESAFKWVSEHVTPAAASGYLACAHRRTSLKGHAECYCSHVGRENQNAYQAAGCCDALKLHGLPQAYAVAMTKLCVMECSDEGELLGPPELVGLRKDQHQQQQQRLSSSARVGGGVSNATKAATTTANATRKWSGLGGRGGSCHESRRSAG</sequence>
<evidence type="ECO:0000256" key="1">
    <source>
        <dbReference type="SAM" id="MobiDB-lite"/>
    </source>
</evidence>
<feature type="compositionally biased region" description="Low complexity" evidence="1">
    <location>
        <begin position="172"/>
        <end position="184"/>
    </location>
</feature>
<feature type="chain" id="PRO_5005186932" evidence="2">
    <location>
        <begin position="19"/>
        <end position="205"/>
    </location>
</feature>